<organism evidence="1">
    <name type="scientific">marine sediment metagenome</name>
    <dbReference type="NCBI Taxonomy" id="412755"/>
    <lineage>
        <taxon>unclassified sequences</taxon>
        <taxon>metagenomes</taxon>
        <taxon>ecological metagenomes</taxon>
    </lineage>
</organism>
<evidence type="ECO:0000313" key="1">
    <source>
        <dbReference type="EMBL" id="KKN00757.1"/>
    </source>
</evidence>
<sequence>MYQSRPSLMHLMRFRKHKRRSARSECGRSLAASTMVRLPSIDMEAFGLMMFTSIILSVATLTQVRIGSQGSLAFTTGSNAIMREFNPVVVFGCVAGDFGLEYHVVNTFDNFRPFHHLPVIHGMLRKKLWPLLTGNPLSFGIIQCHSQIILQPVPVQP</sequence>
<dbReference type="EMBL" id="LAZR01005338">
    <property type="protein sequence ID" value="KKN00757.1"/>
    <property type="molecule type" value="Genomic_DNA"/>
</dbReference>
<reference evidence="1" key="1">
    <citation type="journal article" date="2015" name="Nature">
        <title>Complex archaea that bridge the gap between prokaryotes and eukaryotes.</title>
        <authorList>
            <person name="Spang A."/>
            <person name="Saw J.H."/>
            <person name="Jorgensen S.L."/>
            <person name="Zaremba-Niedzwiedzka K."/>
            <person name="Martijn J."/>
            <person name="Lind A.E."/>
            <person name="van Eijk R."/>
            <person name="Schleper C."/>
            <person name="Guy L."/>
            <person name="Ettema T.J."/>
        </authorList>
    </citation>
    <scope>NUCLEOTIDE SEQUENCE</scope>
</reference>
<dbReference type="AlphaFoldDB" id="A0A0F9MN08"/>
<accession>A0A0F9MN08</accession>
<proteinExistence type="predicted"/>
<protein>
    <submittedName>
        <fullName evidence="1">Uncharacterized protein</fullName>
    </submittedName>
</protein>
<name>A0A0F9MN08_9ZZZZ</name>
<gene>
    <name evidence="1" type="ORF">LCGC14_1134670</name>
</gene>
<comment type="caution">
    <text evidence="1">The sequence shown here is derived from an EMBL/GenBank/DDBJ whole genome shotgun (WGS) entry which is preliminary data.</text>
</comment>
<feature type="non-terminal residue" evidence="1">
    <location>
        <position position="157"/>
    </location>
</feature>